<sequence length="358" mass="40900">MENNIKKLSFKANGVDSFLQITDLKNSPGPGLKELGPASEPVVTLFQKHYPELIYKNIIINTPFWYYVYHRVVAHHRSQHSTKTKFIFARPYKVTETLLKYISPENIPVQYGGLKRENDEEFTPEDKALEFIVKGGANACIEIPVPEAQVTVVWEVMVVGCEVSFKEEFIPDDKGSYRILLGKEDQQKKVMKMGGSVRNSFYIRESGRIMISLRNASFQKKRVFCRYKAMATHPRRPGFLYTRRRGRCTPRYWASRTDEWPRMVPQGSTVAKAFGSVAFERYRSDLTLLEAASRNDDVTDAYVQLAKQASAALLNSYARKGYPFTAWEVKTLLILGLVSEETAAHQAQLLMKANEDCN</sequence>
<dbReference type="PROSITE" id="PS50191">
    <property type="entry name" value="CRAL_TRIO"/>
    <property type="match status" value="1"/>
</dbReference>
<dbReference type="InterPro" id="IPR044834">
    <property type="entry name" value="PATL"/>
</dbReference>
<dbReference type="EMBL" id="BSYO01000003">
    <property type="protein sequence ID" value="GMH02342.1"/>
    <property type="molecule type" value="Genomic_DNA"/>
</dbReference>
<evidence type="ECO:0000259" key="1">
    <source>
        <dbReference type="PROSITE" id="PS50191"/>
    </source>
</evidence>
<gene>
    <name evidence="2" type="ORF">Nepgr_004181</name>
</gene>
<dbReference type="Pfam" id="PF00650">
    <property type="entry name" value="CRAL_TRIO"/>
    <property type="match status" value="1"/>
</dbReference>
<dbReference type="GO" id="GO:0008289">
    <property type="term" value="F:lipid binding"/>
    <property type="evidence" value="ECO:0007669"/>
    <property type="project" value="InterPro"/>
</dbReference>
<evidence type="ECO:0000313" key="3">
    <source>
        <dbReference type="Proteomes" id="UP001279734"/>
    </source>
</evidence>
<comment type="caution">
    <text evidence="2">The sequence shown here is derived from an EMBL/GenBank/DDBJ whole genome shotgun (WGS) entry which is preliminary data.</text>
</comment>
<dbReference type="InterPro" id="IPR036865">
    <property type="entry name" value="CRAL-TRIO_dom_sf"/>
</dbReference>
<dbReference type="Gene3D" id="3.40.525.10">
    <property type="entry name" value="CRAL-TRIO lipid binding domain"/>
    <property type="match status" value="1"/>
</dbReference>
<dbReference type="AlphaFoldDB" id="A0AAD3S0W1"/>
<feature type="domain" description="CRAL-TRIO" evidence="1">
    <location>
        <begin position="1"/>
        <end position="119"/>
    </location>
</feature>
<protein>
    <recommendedName>
        <fullName evidence="1">CRAL-TRIO domain-containing protein</fullName>
    </recommendedName>
</protein>
<accession>A0AAD3S0W1</accession>
<reference evidence="2" key="1">
    <citation type="submission" date="2023-05" db="EMBL/GenBank/DDBJ databases">
        <title>Nepenthes gracilis genome sequencing.</title>
        <authorList>
            <person name="Fukushima K."/>
        </authorList>
    </citation>
    <scope>NUCLEOTIDE SEQUENCE</scope>
    <source>
        <strain evidence="2">SING2019-196</strain>
    </source>
</reference>
<dbReference type="InterPro" id="IPR056794">
    <property type="entry name" value="PATL1-6_C_GOLD"/>
</dbReference>
<dbReference type="PANTHER" id="PTHR45932:SF3">
    <property type="entry name" value="PATELLIN-4-LIKE"/>
    <property type="match status" value="1"/>
</dbReference>
<dbReference type="SUPFAM" id="SSF52087">
    <property type="entry name" value="CRAL/TRIO domain"/>
    <property type="match status" value="1"/>
</dbReference>
<dbReference type="Pfam" id="PF25099">
    <property type="entry name" value="GOLD_PATL1_C"/>
    <property type="match status" value="1"/>
</dbReference>
<name>A0AAD3S0W1_NEPGR</name>
<dbReference type="Proteomes" id="UP001279734">
    <property type="component" value="Unassembled WGS sequence"/>
</dbReference>
<dbReference type="InterPro" id="IPR001251">
    <property type="entry name" value="CRAL-TRIO_dom"/>
</dbReference>
<dbReference type="PANTHER" id="PTHR45932">
    <property type="entry name" value="PATELLIN-1"/>
    <property type="match status" value="1"/>
</dbReference>
<evidence type="ECO:0000313" key="2">
    <source>
        <dbReference type="EMBL" id="GMH02342.1"/>
    </source>
</evidence>
<dbReference type="CDD" id="cd00170">
    <property type="entry name" value="SEC14"/>
    <property type="match status" value="1"/>
</dbReference>
<organism evidence="2 3">
    <name type="scientific">Nepenthes gracilis</name>
    <name type="common">Slender pitcher plant</name>
    <dbReference type="NCBI Taxonomy" id="150966"/>
    <lineage>
        <taxon>Eukaryota</taxon>
        <taxon>Viridiplantae</taxon>
        <taxon>Streptophyta</taxon>
        <taxon>Embryophyta</taxon>
        <taxon>Tracheophyta</taxon>
        <taxon>Spermatophyta</taxon>
        <taxon>Magnoliopsida</taxon>
        <taxon>eudicotyledons</taxon>
        <taxon>Gunneridae</taxon>
        <taxon>Pentapetalae</taxon>
        <taxon>Caryophyllales</taxon>
        <taxon>Nepenthaceae</taxon>
        <taxon>Nepenthes</taxon>
    </lineage>
</organism>
<proteinExistence type="predicted"/>
<keyword evidence="3" id="KW-1185">Reference proteome</keyword>